<dbReference type="AlphaFoldDB" id="A0AAW8R648"/>
<dbReference type="NCBIfam" id="TIGR04312">
    <property type="entry name" value="choice_anch_B"/>
    <property type="match status" value="1"/>
</dbReference>
<dbReference type="InterPro" id="IPR002126">
    <property type="entry name" value="Cadherin-like_dom"/>
</dbReference>
<keyword evidence="1 4" id="KW-0732">Signal</keyword>
<dbReference type="PANTHER" id="PTHR38787">
    <property type="entry name" value="REGULATORY P DOMAIN-CONTAINING PROTEIN"/>
    <property type="match status" value="1"/>
</dbReference>
<keyword evidence="7" id="KW-1185">Reference proteome</keyword>
<proteinExistence type="predicted"/>
<evidence type="ECO:0000313" key="6">
    <source>
        <dbReference type="EMBL" id="MDT0582658.1"/>
    </source>
</evidence>
<dbReference type="Pfam" id="PF03160">
    <property type="entry name" value="Calx-beta"/>
    <property type="match status" value="2"/>
</dbReference>
<feature type="chain" id="PRO_5043970340" evidence="4">
    <location>
        <begin position="25"/>
        <end position="918"/>
    </location>
</feature>
<evidence type="ECO:0000256" key="2">
    <source>
        <dbReference type="ARBA" id="ARBA00022737"/>
    </source>
</evidence>
<dbReference type="InterPro" id="IPR038081">
    <property type="entry name" value="CalX-like_sf"/>
</dbReference>
<name>A0AAW8R648_9ALTE</name>
<dbReference type="Gene3D" id="2.60.40.10">
    <property type="entry name" value="Immunoglobulins"/>
    <property type="match status" value="1"/>
</dbReference>
<evidence type="ECO:0000256" key="3">
    <source>
        <dbReference type="ARBA" id="ARBA00022837"/>
    </source>
</evidence>
<sequence length="918" mass="98828">MKKYLNSLRILLVITIGICTQANAHMDHDKARFVAANGSDKGDCKNRFRPCASIGYAAQQANKGDAVLVAQGEYHLEAFADVFYLISDVVPAYGGFQTLDNYQVQNPNAFPTTIVGVPVEYANQLHDKGFNVIVDSKGKTDLSDAELDKSLAQVEVMYQSQAETPCVNGAAGAFPCNNMSLLSHVPVNEFPTSSQRANDIWGHVDLNTMKEYALVGLRRGVALVDVSDPVNPFVINAIQGQDTTWRDIKVYQYFNRDLNKWEAYAYATADSATEGLTIMNLSNPDDGLALVTRDINDRSAHNIYISNVDYGLNIKNSLAEPQAHILGSNVRGGSLRSYRISAPETPIPTYFLSNANRSDYTHDASSLLINDVRADRDCVNKTAAGCTVMLDFNEGTLRLWDHSALGGAVELSSVSYPNVEYTHSGWWSEDRQYVILHDELDEQRNGLNTTVHIFDISDLNAPTLVSTWVGPTRAVDHNGFVRGNKYYMSNYTRGVTVLDLSDPTSPTEIGYFDTFPSITNASFNGVWGVYPYLPSGIILASDIQGGLYVLKDETQSSGKDDLQFSTNMYEVTEGEDLAISVIRSGTQAISVDYQIIRGATSSNDFEAIESGTISWDAGDSIPQTITISALDDGNGEGTESMFIRLENPSPNAELLSPNIAKIDIFSLTGRLSSVIIPDDDIEVKETDGSFALTVTRSGAADQAASVSLSIESDTAQAGIDASLAATSLEWAVGELGDKSVNVNIVNDSDSEETETFSIILESPENVTIEGSGSVLVSILDDDSNLAPEVNAEASLNVNARAMVSLVATASDPENQTMTFAWAQTSGPDVTLSDADALTATFTAPDADATLGFEFTATDEFGLQASTSVSVSVEAAEPVQPPVVVSPPPATPPSSSGGALWLFNALVLIALSRRLALQE</sequence>
<feature type="signal peptide" evidence="4">
    <location>
        <begin position="1"/>
        <end position="24"/>
    </location>
</feature>
<dbReference type="PANTHER" id="PTHR38787:SF3">
    <property type="entry name" value="REGULATORY P DOMAIN-CONTAINING PROTEIN"/>
    <property type="match status" value="1"/>
</dbReference>
<accession>A0AAW8R648</accession>
<dbReference type="InterPro" id="IPR003644">
    <property type="entry name" value="Calx_beta"/>
</dbReference>
<dbReference type="InterPro" id="IPR012334">
    <property type="entry name" value="Pectin_lyas_fold"/>
</dbReference>
<evidence type="ECO:0000259" key="5">
    <source>
        <dbReference type="PROSITE" id="PS50268"/>
    </source>
</evidence>
<comment type="caution">
    <text evidence="6">The sequence shown here is derived from an EMBL/GenBank/DDBJ whole genome shotgun (WGS) entry which is preliminary data.</text>
</comment>
<protein>
    <submittedName>
        <fullName evidence="6">Choice-of-anchor B family protein</fullName>
    </submittedName>
</protein>
<dbReference type="SMART" id="SM00237">
    <property type="entry name" value="Calx_beta"/>
    <property type="match status" value="2"/>
</dbReference>
<dbReference type="InterPro" id="IPR013211">
    <property type="entry name" value="LVIVD"/>
</dbReference>
<evidence type="ECO:0000313" key="7">
    <source>
        <dbReference type="Proteomes" id="UP001249020"/>
    </source>
</evidence>
<dbReference type="RefSeq" id="WP_311361440.1">
    <property type="nucleotide sequence ID" value="NZ_JAVRIE010000003.1"/>
</dbReference>
<evidence type="ECO:0000256" key="4">
    <source>
        <dbReference type="SAM" id="SignalP"/>
    </source>
</evidence>
<keyword evidence="3" id="KW-0106">Calcium</keyword>
<evidence type="ECO:0000256" key="1">
    <source>
        <dbReference type="ARBA" id="ARBA00022729"/>
    </source>
</evidence>
<feature type="domain" description="Cadherin" evidence="5">
    <location>
        <begin position="678"/>
        <end position="789"/>
    </location>
</feature>
<dbReference type="SUPFAM" id="SSF141072">
    <property type="entry name" value="CalX-like"/>
    <property type="match status" value="2"/>
</dbReference>
<reference evidence="6 7" key="1">
    <citation type="submission" date="2023-09" db="EMBL/GenBank/DDBJ databases">
        <authorList>
            <person name="Rey-Velasco X."/>
        </authorList>
    </citation>
    <scope>NUCLEOTIDE SEQUENCE [LARGE SCALE GENOMIC DNA]</scope>
    <source>
        <strain evidence="6 7">W409</strain>
    </source>
</reference>
<dbReference type="GO" id="GO:0007154">
    <property type="term" value="P:cell communication"/>
    <property type="evidence" value="ECO:0007669"/>
    <property type="project" value="InterPro"/>
</dbReference>
<dbReference type="GO" id="GO:0005576">
    <property type="term" value="C:extracellular region"/>
    <property type="evidence" value="ECO:0007669"/>
    <property type="project" value="TreeGrafter"/>
</dbReference>
<dbReference type="Proteomes" id="UP001249020">
    <property type="component" value="Unassembled WGS sequence"/>
</dbReference>
<dbReference type="GO" id="GO:0005509">
    <property type="term" value="F:calcium ion binding"/>
    <property type="evidence" value="ECO:0007669"/>
    <property type="project" value="InterPro"/>
</dbReference>
<dbReference type="GO" id="GO:0016020">
    <property type="term" value="C:membrane"/>
    <property type="evidence" value="ECO:0007669"/>
    <property type="project" value="InterPro"/>
</dbReference>
<dbReference type="Pfam" id="PF22352">
    <property type="entry name" value="K319L-like_PKD"/>
    <property type="match status" value="1"/>
</dbReference>
<organism evidence="6 7">
    <name type="scientific">Brumicola blandensis</name>
    <dbReference type="NCBI Taxonomy" id="3075611"/>
    <lineage>
        <taxon>Bacteria</taxon>
        <taxon>Pseudomonadati</taxon>
        <taxon>Pseudomonadota</taxon>
        <taxon>Gammaproteobacteria</taxon>
        <taxon>Alteromonadales</taxon>
        <taxon>Alteromonadaceae</taxon>
        <taxon>Brumicola</taxon>
    </lineage>
</organism>
<dbReference type="PROSITE" id="PS50268">
    <property type="entry name" value="CADHERIN_2"/>
    <property type="match status" value="1"/>
</dbReference>
<keyword evidence="2" id="KW-0677">Repeat</keyword>
<dbReference type="Gene3D" id="2.160.20.10">
    <property type="entry name" value="Single-stranded right-handed beta-helix, Pectin lyase-like"/>
    <property type="match status" value="1"/>
</dbReference>
<dbReference type="EMBL" id="JAVRIE010000003">
    <property type="protein sequence ID" value="MDT0582658.1"/>
    <property type="molecule type" value="Genomic_DNA"/>
</dbReference>
<dbReference type="InterPro" id="IPR013783">
    <property type="entry name" value="Ig-like_fold"/>
</dbReference>
<dbReference type="GO" id="GO:0007156">
    <property type="term" value="P:homophilic cell adhesion via plasma membrane adhesion molecules"/>
    <property type="evidence" value="ECO:0007669"/>
    <property type="project" value="InterPro"/>
</dbReference>
<dbReference type="Gene3D" id="2.60.40.2030">
    <property type="match status" value="2"/>
</dbReference>
<dbReference type="Pfam" id="PF08309">
    <property type="entry name" value="LVIVD"/>
    <property type="match status" value="1"/>
</dbReference>
<dbReference type="InterPro" id="IPR027589">
    <property type="entry name" value="Choice_anch_B"/>
</dbReference>
<gene>
    <name evidence="6" type="ORF">RM544_08900</name>
</gene>